<dbReference type="SUPFAM" id="SSF51126">
    <property type="entry name" value="Pectin lyase-like"/>
    <property type="match status" value="1"/>
</dbReference>
<reference evidence="3 4" key="1">
    <citation type="submission" date="2020-08" db="EMBL/GenBank/DDBJ databases">
        <title>Acidobacteriota in marine sediments use diverse sulfur dissimilation pathways.</title>
        <authorList>
            <person name="Wasmund K."/>
        </authorList>
    </citation>
    <scope>NUCLEOTIDE SEQUENCE [LARGE SCALE GENOMIC DNA]</scope>
    <source>
        <strain evidence="3">MAG AM4</strain>
    </source>
</reference>
<dbReference type="Proteomes" id="UP000648239">
    <property type="component" value="Unassembled WGS sequence"/>
</dbReference>
<accession>A0A8J7CCC0</accession>
<gene>
    <name evidence="3" type="ORF">IFK94_03870</name>
</gene>
<feature type="chain" id="PRO_5035226910" description="Pectate lyase superfamily protein domain-containing protein" evidence="2">
    <location>
        <begin position="26"/>
        <end position="683"/>
    </location>
</feature>
<proteinExistence type="predicted"/>
<organism evidence="3 4">
    <name type="scientific">Candidatus Polarisedimenticola svalbardensis</name>
    <dbReference type="NCBI Taxonomy" id="2886004"/>
    <lineage>
        <taxon>Bacteria</taxon>
        <taxon>Pseudomonadati</taxon>
        <taxon>Acidobacteriota</taxon>
        <taxon>Candidatus Polarisedimenticolia</taxon>
        <taxon>Candidatus Polarisedimenticolales</taxon>
        <taxon>Candidatus Polarisedimenticolaceae</taxon>
        <taxon>Candidatus Polarisedimenticola</taxon>
    </lineage>
</organism>
<feature type="region of interest" description="Disordered" evidence="1">
    <location>
        <begin position="28"/>
        <end position="56"/>
    </location>
</feature>
<comment type="caution">
    <text evidence="3">The sequence shown here is derived from an EMBL/GenBank/DDBJ whole genome shotgun (WGS) entry which is preliminary data.</text>
</comment>
<evidence type="ECO:0000256" key="1">
    <source>
        <dbReference type="SAM" id="MobiDB-lite"/>
    </source>
</evidence>
<evidence type="ECO:0000313" key="4">
    <source>
        <dbReference type="Proteomes" id="UP000648239"/>
    </source>
</evidence>
<dbReference type="InterPro" id="IPR011050">
    <property type="entry name" value="Pectin_lyase_fold/virulence"/>
</dbReference>
<evidence type="ECO:0000256" key="2">
    <source>
        <dbReference type="SAM" id="SignalP"/>
    </source>
</evidence>
<feature type="signal peptide" evidence="2">
    <location>
        <begin position="1"/>
        <end position="25"/>
    </location>
</feature>
<dbReference type="EMBL" id="JACXWD010000007">
    <property type="protein sequence ID" value="MBD3867242.1"/>
    <property type="molecule type" value="Genomic_DNA"/>
</dbReference>
<evidence type="ECO:0000313" key="3">
    <source>
        <dbReference type="EMBL" id="MBD3867242.1"/>
    </source>
</evidence>
<sequence>MMVRVGTCPPVLAAVLIILVATASAAEGDEGRRRPGGRSSLDSDVQEEPLPASERQIRRRAFAGASRTLTDEFWCGFDWDRDGALGAGDIVACLDAAREEAGSREDGTDSSVVVRLPEGVFDLSRVTTLPYPLQGGMTISGVPPRSTYTGVGAEDGSYFPDGGTWLDGGGGGLRTIFRVDNARDVHISDIGFQNFKVGLQFGGDSVRGASWSVLNNLVFSGGCTSLDQDCTGIRWYNGLQNHITDVHCRSMETCLQVISQHGDYQPGNMVVTGLKISALDNTDGAIKMEVRAPTGPGPWEEGACTSLNYITLIRPQVNVSGPAGIADSTGILISSPDTGDCQGNVPNGISIVAADIEGAGMECGIRMVSTFASMVEVVGSHIDPDNDMVCIDSGSVENVIISSSGAASVRVENGDNTFLGTFRRFRSSINPPPVNGFIRVNLNDRSYLALDGRMLYSDSSEGEERFYVSSGLPDIHDATSPDYFLRQQRLITSSGTGTYGALPMVSGNWYGPERGGLTGEPGDFQVSAPDRILFYPFHVQSRTAFSRIGVYVASAGLSGEETRLAVYEADYQSGMSMPSGPARLLHQSGPLDVASTGEKVAVIPGDLTLEPGLYYLAILSSGTSAFYRGAAAGGAGFGTSSLESLEQQTALLLDHPFGEFPAEAEGALPGSGNGYVRVGLRKK</sequence>
<evidence type="ECO:0008006" key="5">
    <source>
        <dbReference type="Google" id="ProtNLM"/>
    </source>
</evidence>
<keyword evidence="2" id="KW-0732">Signal</keyword>
<dbReference type="AlphaFoldDB" id="A0A8J7CCC0"/>
<protein>
    <recommendedName>
        <fullName evidence="5">Pectate lyase superfamily protein domain-containing protein</fullName>
    </recommendedName>
</protein>
<name>A0A8J7CCC0_9BACT</name>